<dbReference type="InterPro" id="IPR011712">
    <property type="entry name" value="Sig_transdc_His_kin_sub3_dim/P"/>
</dbReference>
<keyword evidence="8" id="KW-0902">Two-component regulatory system</keyword>
<keyword evidence="10" id="KW-1133">Transmembrane helix</keyword>
<reference evidence="13 16" key="2">
    <citation type="journal article" date="2019" name="Int. J. Syst. Evol. Microbiol.">
        <title>The Global Catalogue of Microorganisms (GCM) 10K type strain sequencing project: providing services to taxonomists for standard genome sequencing and annotation.</title>
        <authorList>
            <consortium name="The Broad Institute Genomics Platform"/>
            <consortium name="The Broad Institute Genome Sequencing Center for Infectious Disease"/>
            <person name="Wu L."/>
            <person name="Ma J."/>
        </authorList>
    </citation>
    <scope>NUCLEOTIDE SEQUENCE [LARGE SCALE GENOMIC DNA]</scope>
    <source>
        <strain evidence="13 16">JCM 10664</strain>
    </source>
</reference>
<comment type="caution">
    <text evidence="14">The sequence shown here is derived from an EMBL/GenBank/DDBJ whole genome shotgun (WGS) entry which is preliminary data.</text>
</comment>
<dbReference type="InterPro" id="IPR036890">
    <property type="entry name" value="HATPase_C_sf"/>
</dbReference>
<dbReference type="EC" id="2.7.13.3" evidence="2"/>
<feature type="coiled-coil region" evidence="9">
    <location>
        <begin position="189"/>
        <end position="223"/>
    </location>
</feature>
<dbReference type="PANTHER" id="PTHR24421">
    <property type="entry name" value="NITRATE/NITRITE SENSOR PROTEIN NARX-RELATED"/>
    <property type="match status" value="1"/>
</dbReference>
<evidence type="ECO:0000256" key="2">
    <source>
        <dbReference type="ARBA" id="ARBA00012438"/>
    </source>
</evidence>
<evidence type="ECO:0000256" key="10">
    <source>
        <dbReference type="SAM" id="Phobius"/>
    </source>
</evidence>
<dbReference type="Pfam" id="PF02518">
    <property type="entry name" value="HATPase_c"/>
    <property type="match status" value="1"/>
</dbReference>
<dbReference type="Proteomes" id="UP000597989">
    <property type="component" value="Unassembled WGS sequence"/>
</dbReference>
<feature type="transmembrane region" description="Helical" evidence="10">
    <location>
        <begin position="171"/>
        <end position="191"/>
    </location>
</feature>
<reference evidence="14" key="3">
    <citation type="submission" date="2020-09" db="EMBL/GenBank/DDBJ databases">
        <authorList>
            <person name="Sun Q."/>
            <person name="Zhou Y."/>
        </authorList>
    </citation>
    <scope>NUCLEOTIDE SEQUENCE</scope>
    <source>
        <strain evidence="14">CGMCC 4.7206</strain>
    </source>
</reference>
<keyword evidence="10" id="KW-0472">Membrane</keyword>
<evidence type="ECO:0000256" key="3">
    <source>
        <dbReference type="ARBA" id="ARBA00022553"/>
    </source>
</evidence>
<dbReference type="InterPro" id="IPR003594">
    <property type="entry name" value="HATPase_dom"/>
</dbReference>
<dbReference type="AlphaFoldDB" id="A0A917JM68"/>
<evidence type="ECO:0000313" key="14">
    <source>
        <dbReference type="EMBL" id="GGI72347.1"/>
    </source>
</evidence>
<organism evidence="14 15">
    <name type="scientific">Saccharopolyspora thermophila</name>
    <dbReference type="NCBI Taxonomy" id="89367"/>
    <lineage>
        <taxon>Bacteria</taxon>
        <taxon>Bacillati</taxon>
        <taxon>Actinomycetota</taxon>
        <taxon>Actinomycetes</taxon>
        <taxon>Pseudonocardiales</taxon>
        <taxon>Pseudonocardiaceae</taxon>
        <taxon>Saccharopolyspora</taxon>
    </lineage>
</organism>
<evidence type="ECO:0000256" key="7">
    <source>
        <dbReference type="ARBA" id="ARBA00022840"/>
    </source>
</evidence>
<evidence type="ECO:0000256" key="1">
    <source>
        <dbReference type="ARBA" id="ARBA00000085"/>
    </source>
</evidence>
<dbReference type="GO" id="GO:0000155">
    <property type="term" value="F:phosphorelay sensor kinase activity"/>
    <property type="evidence" value="ECO:0007669"/>
    <property type="project" value="InterPro"/>
</dbReference>
<keyword evidence="9" id="KW-0175">Coiled coil</keyword>
<keyword evidence="3" id="KW-0597">Phosphoprotein</keyword>
<dbReference type="EMBL" id="BMMT01000001">
    <property type="protein sequence ID" value="GGI72347.1"/>
    <property type="molecule type" value="Genomic_DNA"/>
</dbReference>
<dbReference type="Gene3D" id="1.20.5.1930">
    <property type="match status" value="1"/>
</dbReference>
<evidence type="ECO:0000256" key="9">
    <source>
        <dbReference type="SAM" id="Coils"/>
    </source>
</evidence>
<proteinExistence type="predicted"/>
<feature type="domain" description="Histidine kinase/HSP90-like ATPase" evidence="11">
    <location>
        <begin position="334"/>
        <end position="424"/>
    </location>
</feature>
<reference evidence="13" key="4">
    <citation type="submission" date="2023-12" db="EMBL/GenBank/DDBJ databases">
        <authorList>
            <person name="Sun Q."/>
            <person name="Inoue M."/>
        </authorList>
    </citation>
    <scope>NUCLEOTIDE SEQUENCE</scope>
    <source>
        <strain evidence="13">JCM 10664</strain>
    </source>
</reference>
<evidence type="ECO:0000256" key="6">
    <source>
        <dbReference type="ARBA" id="ARBA00022777"/>
    </source>
</evidence>
<reference evidence="14 15" key="1">
    <citation type="journal article" date="2014" name="Int. J. Syst. Evol. Microbiol.">
        <title>Complete genome sequence of Corynebacterium casei LMG S-19264T (=DSM 44701T), isolated from a smear-ripened cheese.</title>
        <authorList>
            <consortium name="US DOE Joint Genome Institute (JGI-PGF)"/>
            <person name="Walter F."/>
            <person name="Albersmeier A."/>
            <person name="Kalinowski J."/>
            <person name="Ruckert C."/>
        </authorList>
    </citation>
    <scope>NUCLEOTIDE SEQUENCE [LARGE SCALE GENOMIC DNA]</scope>
    <source>
        <strain evidence="14 15">CGMCC 4.7206</strain>
    </source>
</reference>
<dbReference type="Pfam" id="PF07730">
    <property type="entry name" value="HisKA_3"/>
    <property type="match status" value="1"/>
</dbReference>
<dbReference type="CDD" id="cd16917">
    <property type="entry name" value="HATPase_UhpB-NarQ-NarX-like"/>
    <property type="match status" value="1"/>
</dbReference>
<evidence type="ECO:0000313" key="16">
    <source>
        <dbReference type="Proteomes" id="UP001500220"/>
    </source>
</evidence>
<evidence type="ECO:0000313" key="15">
    <source>
        <dbReference type="Proteomes" id="UP000597989"/>
    </source>
</evidence>
<name>A0A917JM68_9PSEU</name>
<dbReference type="Proteomes" id="UP001500220">
    <property type="component" value="Unassembled WGS sequence"/>
</dbReference>
<evidence type="ECO:0000256" key="4">
    <source>
        <dbReference type="ARBA" id="ARBA00022679"/>
    </source>
</evidence>
<evidence type="ECO:0000259" key="11">
    <source>
        <dbReference type="Pfam" id="PF02518"/>
    </source>
</evidence>
<dbReference type="GO" id="GO:0005524">
    <property type="term" value="F:ATP binding"/>
    <property type="evidence" value="ECO:0007669"/>
    <property type="project" value="UniProtKB-KW"/>
</dbReference>
<keyword evidence="5" id="KW-0547">Nucleotide-binding</keyword>
<evidence type="ECO:0000256" key="8">
    <source>
        <dbReference type="ARBA" id="ARBA00023012"/>
    </source>
</evidence>
<keyword evidence="10" id="KW-0812">Transmembrane</keyword>
<dbReference type="PANTHER" id="PTHR24421:SF10">
    <property type="entry name" value="NITRATE_NITRITE SENSOR PROTEIN NARQ"/>
    <property type="match status" value="1"/>
</dbReference>
<sequence>MVSAPVSAPGVATVFPVKRPLWRLLWNSRREAAFDVCLVIGLHLLGRVLSNLYPTDTPTEVYDWVGGLWLNDLIQHGLDLALLLRRRFPVALMTVVTAVSLAQVLLIEFGPGPLLAINQSDDPWLPGITPWYVYAAVVYTQGRTWQFFSWDLIAIVSVLAVRPWDQPSGDAIVAGVLWTVFPALLGLYVAARRRLVQALRERAERAEREQDLLAEQARAEERARLAAEMHDVVTHRVSLMVLQAGALGVAANDPEIRRAAEELRTSGCQALEELRDLVGVLRRGTADEEARAEAPLTEVPDLTDLIGQSEAVGVPVDFAVEGDPAQVSAAVGRTAYRVVQEALTNVHKHAFGARVSVRVVHSDDRLRLVVRNTAPPGRADADLATSGSGSGLLGLQQRVELVGGSLYAAATSEGGFEVDVILPAYVPTEEAVVDG</sequence>
<dbReference type="GO" id="GO:0016020">
    <property type="term" value="C:membrane"/>
    <property type="evidence" value="ECO:0007669"/>
    <property type="project" value="InterPro"/>
</dbReference>
<feature type="domain" description="Signal transduction histidine kinase subgroup 3 dimerisation and phosphoacceptor" evidence="12">
    <location>
        <begin position="221"/>
        <end position="284"/>
    </location>
</feature>
<evidence type="ECO:0000313" key="13">
    <source>
        <dbReference type="EMBL" id="GAA0539424.1"/>
    </source>
</evidence>
<dbReference type="EMBL" id="BAAAHC010000024">
    <property type="protein sequence ID" value="GAA0539424.1"/>
    <property type="molecule type" value="Genomic_DNA"/>
</dbReference>
<protein>
    <recommendedName>
        <fullName evidence="2">histidine kinase</fullName>
        <ecNumber evidence="2">2.7.13.3</ecNumber>
    </recommendedName>
</protein>
<comment type="catalytic activity">
    <reaction evidence="1">
        <text>ATP + protein L-histidine = ADP + protein N-phospho-L-histidine.</text>
        <dbReference type="EC" id="2.7.13.3"/>
    </reaction>
</comment>
<accession>A0A917JM68</accession>
<evidence type="ECO:0000259" key="12">
    <source>
        <dbReference type="Pfam" id="PF07730"/>
    </source>
</evidence>
<keyword evidence="16" id="KW-1185">Reference proteome</keyword>
<keyword evidence="4" id="KW-0808">Transferase</keyword>
<keyword evidence="6 14" id="KW-0418">Kinase</keyword>
<evidence type="ECO:0000256" key="5">
    <source>
        <dbReference type="ARBA" id="ARBA00022741"/>
    </source>
</evidence>
<dbReference type="GO" id="GO:0046983">
    <property type="term" value="F:protein dimerization activity"/>
    <property type="evidence" value="ECO:0007669"/>
    <property type="project" value="InterPro"/>
</dbReference>
<dbReference type="Gene3D" id="3.30.565.10">
    <property type="entry name" value="Histidine kinase-like ATPase, C-terminal domain"/>
    <property type="match status" value="1"/>
</dbReference>
<dbReference type="InterPro" id="IPR050482">
    <property type="entry name" value="Sensor_HK_TwoCompSys"/>
</dbReference>
<keyword evidence="7" id="KW-0067">ATP-binding</keyword>
<dbReference type="SUPFAM" id="SSF55874">
    <property type="entry name" value="ATPase domain of HSP90 chaperone/DNA topoisomerase II/histidine kinase"/>
    <property type="match status" value="1"/>
</dbReference>
<feature type="transmembrane region" description="Helical" evidence="10">
    <location>
        <begin position="90"/>
        <end position="111"/>
    </location>
</feature>
<gene>
    <name evidence="13" type="ORF">GCM10009545_47620</name>
    <name evidence="14" type="ORF">GCM10011581_06650</name>
</gene>